<dbReference type="KEGG" id="cce:Ccel_2550"/>
<dbReference type="STRING" id="394503.Ccel_2550"/>
<dbReference type="AlphaFoldDB" id="B8I6B3"/>
<organism evidence="1 2">
    <name type="scientific">Ruminiclostridium cellulolyticum (strain ATCC 35319 / DSM 5812 / JCM 6584 / H10)</name>
    <name type="common">Clostridium cellulolyticum</name>
    <dbReference type="NCBI Taxonomy" id="394503"/>
    <lineage>
        <taxon>Bacteria</taxon>
        <taxon>Bacillati</taxon>
        <taxon>Bacillota</taxon>
        <taxon>Clostridia</taxon>
        <taxon>Eubacteriales</taxon>
        <taxon>Oscillospiraceae</taxon>
        <taxon>Ruminiclostridium</taxon>
    </lineage>
</organism>
<dbReference type="EMBL" id="CP001348">
    <property type="protein sequence ID" value="ACL76878.1"/>
    <property type="molecule type" value="Genomic_DNA"/>
</dbReference>
<evidence type="ECO:0000313" key="1">
    <source>
        <dbReference type="EMBL" id="ACL76878.1"/>
    </source>
</evidence>
<accession>B8I6B3</accession>
<gene>
    <name evidence="1" type="ordered locus">Ccel_2550</name>
</gene>
<proteinExistence type="predicted"/>
<keyword evidence="2" id="KW-1185">Reference proteome</keyword>
<evidence type="ECO:0000313" key="2">
    <source>
        <dbReference type="Proteomes" id="UP000001349"/>
    </source>
</evidence>
<dbReference type="HOGENOM" id="CLU_179947_0_0_9"/>
<name>B8I6B3_RUMCH</name>
<sequence length="84" mass="10010">MQSDLVSRLKRFEKAIKNCDIDEQYRSDKYKYLFSLFENKGINRNMSKFKGVDLPIGKYQFSIFKYALNKYRQFLEDAATSTSE</sequence>
<reference evidence="1 2" key="1">
    <citation type="submission" date="2009-01" db="EMBL/GenBank/DDBJ databases">
        <title>Complete sequence of Clostridium cellulolyticum H10.</title>
        <authorList>
            <consortium name="US DOE Joint Genome Institute"/>
            <person name="Lucas S."/>
            <person name="Copeland A."/>
            <person name="Lapidus A."/>
            <person name="Glavina del Rio T."/>
            <person name="Dalin E."/>
            <person name="Tice H."/>
            <person name="Bruce D."/>
            <person name="Goodwin L."/>
            <person name="Pitluck S."/>
            <person name="Chertkov O."/>
            <person name="Saunders E."/>
            <person name="Brettin T."/>
            <person name="Detter J.C."/>
            <person name="Han C."/>
            <person name="Larimer F."/>
            <person name="Land M."/>
            <person name="Hauser L."/>
            <person name="Kyrpides N."/>
            <person name="Ivanova N."/>
            <person name="Zhou J."/>
            <person name="Richardson P."/>
        </authorList>
    </citation>
    <scope>NUCLEOTIDE SEQUENCE [LARGE SCALE GENOMIC DNA]</scope>
    <source>
        <strain evidence="2">ATCC 35319 / DSM 5812 / JCM 6584 / H10</strain>
    </source>
</reference>
<protein>
    <submittedName>
        <fullName evidence="1">Uncharacterized protein</fullName>
    </submittedName>
</protein>
<dbReference type="Proteomes" id="UP000001349">
    <property type="component" value="Chromosome"/>
</dbReference>
<dbReference type="eggNOG" id="ENOG502ZF01">
    <property type="taxonomic scope" value="Bacteria"/>
</dbReference>